<evidence type="ECO:0000256" key="2">
    <source>
        <dbReference type="ARBA" id="ARBA00022723"/>
    </source>
</evidence>
<evidence type="ECO:0000256" key="3">
    <source>
        <dbReference type="ARBA" id="ARBA00022737"/>
    </source>
</evidence>
<dbReference type="FunFam" id="3.30.160.60:FF:000208">
    <property type="entry name" value="zinc finger protein Gfi-1b"/>
    <property type="match status" value="1"/>
</dbReference>
<dbReference type="SUPFAM" id="SSF57667">
    <property type="entry name" value="beta-beta-alpha zinc fingers"/>
    <property type="match status" value="2"/>
</dbReference>
<keyword evidence="4 10" id="KW-0863">Zinc-finger</keyword>
<evidence type="ECO:0000256" key="11">
    <source>
        <dbReference type="SAM" id="MobiDB-lite"/>
    </source>
</evidence>
<dbReference type="InterPro" id="IPR036236">
    <property type="entry name" value="Znf_C2H2_sf"/>
</dbReference>
<evidence type="ECO:0000256" key="10">
    <source>
        <dbReference type="PROSITE-ProRule" id="PRU00042"/>
    </source>
</evidence>
<evidence type="ECO:0000313" key="14">
    <source>
        <dbReference type="Proteomes" id="UP001187531"/>
    </source>
</evidence>
<dbReference type="Pfam" id="PF00096">
    <property type="entry name" value="zf-C2H2"/>
    <property type="match status" value="4"/>
</dbReference>
<feature type="region of interest" description="Disordered" evidence="11">
    <location>
        <begin position="55"/>
        <end position="77"/>
    </location>
</feature>
<dbReference type="PROSITE" id="PS50157">
    <property type="entry name" value="ZINC_FINGER_C2H2_2"/>
    <property type="match status" value="4"/>
</dbReference>
<dbReference type="PROSITE" id="PS00028">
    <property type="entry name" value="ZINC_FINGER_C2H2_1"/>
    <property type="match status" value="5"/>
</dbReference>
<dbReference type="EMBL" id="JAVRJZ010000001">
    <property type="protein sequence ID" value="KAK2726647.1"/>
    <property type="molecule type" value="Genomic_DNA"/>
</dbReference>
<evidence type="ECO:0000313" key="13">
    <source>
        <dbReference type="EMBL" id="KAK2726647.1"/>
    </source>
</evidence>
<dbReference type="GO" id="GO:0008270">
    <property type="term" value="F:zinc ion binding"/>
    <property type="evidence" value="ECO:0007669"/>
    <property type="project" value="UniProtKB-KW"/>
</dbReference>
<evidence type="ECO:0000256" key="4">
    <source>
        <dbReference type="ARBA" id="ARBA00022771"/>
    </source>
</evidence>
<comment type="caution">
    <text evidence="13">The sequence shown here is derived from an EMBL/GenBank/DDBJ whole genome shotgun (WGS) entry which is preliminary data.</text>
</comment>
<dbReference type="Gene3D" id="3.30.160.60">
    <property type="entry name" value="Classic Zinc Finger"/>
    <property type="match status" value="4"/>
</dbReference>
<organism evidence="13 14">
    <name type="scientific">Artemia franciscana</name>
    <name type="common">Brine shrimp</name>
    <name type="synonym">Artemia sanfranciscana</name>
    <dbReference type="NCBI Taxonomy" id="6661"/>
    <lineage>
        <taxon>Eukaryota</taxon>
        <taxon>Metazoa</taxon>
        <taxon>Ecdysozoa</taxon>
        <taxon>Arthropoda</taxon>
        <taxon>Crustacea</taxon>
        <taxon>Branchiopoda</taxon>
        <taxon>Anostraca</taxon>
        <taxon>Artemiidae</taxon>
        <taxon>Artemia</taxon>
    </lineage>
</organism>
<evidence type="ECO:0000256" key="1">
    <source>
        <dbReference type="ARBA" id="ARBA00004123"/>
    </source>
</evidence>
<protein>
    <recommendedName>
        <fullName evidence="12">C2H2-type domain-containing protein</fullName>
    </recommendedName>
</protein>
<dbReference type="Pfam" id="PF13912">
    <property type="entry name" value="zf-C2H2_6"/>
    <property type="match status" value="1"/>
</dbReference>
<dbReference type="SMART" id="SM00355">
    <property type="entry name" value="ZnF_C2H2"/>
    <property type="match status" value="5"/>
</dbReference>
<dbReference type="GO" id="GO:0000122">
    <property type="term" value="P:negative regulation of transcription by RNA polymerase II"/>
    <property type="evidence" value="ECO:0007669"/>
    <property type="project" value="UniProtKB-ARBA"/>
</dbReference>
<name>A0AA88ITX7_ARTSF</name>
<keyword evidence="6" id="KW-0805">Transcription regulation</keyword>
<evidence type="ECO:0000256" key="6">
    <source>
        <dbReference type="ARBA" id="ARBA00023015"/>
    </source>
</evidence>
<evidence type="ECO:0000259" key="12">
    <source>
        <dbReference type="PROSITE" id="PS50157"/>
    </source>
</evidence>
<accession>A0AA88ITX7</accession>
<dbReference type="InterPro" id="IPR013087">
    <property type="entry name" value="Znf_C2H2_type"/>
</dbReference>
<dbReference type="Proteomes" id="UP001187531">
    <property type="component" value="Unassembled WGS sequence"/>
</dbReference>
<dbReference type="GO" id="GO:0003677">
    <property type="term" value="F:DNA binding"/>
    <property type="evidence" value="ECO:0007669"/>
    <property type="project" value="UniProtKB-KW"/>
</dbReference>
<feature type="domain" description="C2H2-type" evidence="12">
    <location>
        <begin position="332"/>
        <end position="360"/>
    </location>
</feature>
<dbReference type="FunFam" id="3.30.160.60:FF:000245">
    <property type="entry name" value="zinc finger protein Gfi-1"/>
    <property type="match status" value="1"/>
</dbReference>
<dbReference type="GO" id="GO:0005634">
    <property type="term" value="C:nucleus"/>
    <property type="evidence" value="ECO:0007669"/>
    <property type="project" value="UniProtKB-SubCell"/>
</dbReference>
<dbReference type="AlphaFoldDB" id="A0AA88ITX7"/>
<gene>
    <name evidence="13" type="ORF">QYM36_007469</name>
</gene>
<keyword evidence="2" id="KW-0479">Metal-binding</keyword>
<evidence type="ECO:0000256" key="9">
    <source>
        <dbReference type="ARBA" id="ARBA00023242"/>
    </source>
</evidence>
<feature type="domain" description="C2H2-type" evidence="12">
    <location>
        <begin position="248"/>
        <end position="275"/>
    </location>
</feature>
<dbReference type="FunFam" id="3.30.160.60:FF:000432">
    <property type="entry name" value="zinc finger protein Gfi-1b isoform X1"/>
    <property type="match status" value="1"/>
</dbReference>
<feature type="domain" description="C2H2-type" evidence="12">
    <location>
        <begin position="304"/>
        <end position="331"/>
    </location>
</feature>
<sequence>MSSLEASENNVLTECESKNFSSADFEDKSDTGYVSSYLHSSENSAFEAVQPLNKNSHSRHCLPSSTDKKFTQQDIENETPLNLSTKKLSKRISIWSPASMCEEDSINTKEFHEDLELGETGRAATSSSYQLPQLSPFTSLYSPFSSDFYRLSQHLLYPMLFRPFDPFSRLRIQLCAAGDPVAFTSRLQDNSQNDFRCNLCDLVLPSGADFEGHMKKSHEDVLTTFARSFSDSISNSNPIGSSSTERTFSCKQCGKCFKRSSTLSTHLLIHSDTRPYPCQFCGKRFHQKSDMKKHTYIHTGEKPHKCVVCLKAFSQSSNLITHMRKHTGYKPFGCGLCDKAFQRKVDLRRHRESQHSDLAHLPFPTPLQFHQQPLSRAATLLNA</sequence>
<feature type="non-terminal residue" evidence="13">
    <location>
        <position position="383"/>
    </location>
</feature>
<keyword evidence="7" id="KW-0238">DNA-binding</keyword>
<proteinExistence type="predicted"/>
<keyword evidence="5" id="KW-0862">Zinc</keyword>
<dbReference type="GO" id="GO:0000981">
    <property type="term" value="F:DNA-binding transcription factor activity, RNA polymerase II-specific"/>
    <property type="evidence" value="ECO:0007669"/>
    <property type="project" value="UniProtKB-ARBA"/>
</dbReference>
<evidence type="ECO:0000256" key="5">
    <source>
        <dbReference type="ARBA" id="ARBA00022833"/>
    </source>
</evidence>
<reference evidence="13" key="1">
    <citation type="submission" date="2023-07" db="EMBL/GenBank/DDBJ databases">
        <title>Chromosome-level genome assembly of Artemia franciscana.</title>
        <authorList>
            <person name="Jo E."/>
        </authorList>
    </citation>
    <scope>NUCLEOTIDE SEQUENCE</scope>
    <source>
        <tissue evidence="13">Whole body</tissue>
    </source>
</reference>
<comment type="subcellular location">
    <subcellularLocation>
        <location evidence="1">Nucleus</location>
    </subcellularLocation>
</comment>
<dbReference type="FunFam" id="3.30.160.60:FF:000148">
    <property type="entry name" value="zinc finger protein Gfi-1"/>
    <property type="match status" value="1"/>
</dbReference>
<keyword evidence="8" id="KW-0804">Transcription</keyword>
<keyword evidence="9" id="KW-0539">Nucleus</keyword>
<dbReference type="InterPro" id="IPR050331">
    <property type="entry name" value="Zinc_finger"/>
</dbReference>
<dbReference type="PANTHER" id="PTHR16515">
    <property type="entry name" value="PR DOMAIN ZINC FINGER PROTEIN"/>
    <property type="match status" value="1"/>
</dbReference>
<evidence type="ECO:0000256" key="8">
    <source>
        <dbReference type="ARBA" id="ARBA00023163"/>
    </source>
</evidence>
<dbReference type="PANTHER" id="PTHR16515:SF49">
    <property type="entry name" value="GASTRULA ZINC FINGER PROTEIN XLCGF49.1-LIKE-RELATED"/>
    <property type="match status" value="1"/>
</dbReference>
<feature type="domain" description="C2H2-type" evidence="12">
    <location>
        <begin position="276"/>
        <end position="303"/>
    </location>
</feature>
<keyword evidence="14" id="KW-1185">Reference proteome</keyword>
<keyword evidence="3" id="KW-0677">Repeat</keyword>
<evidence type="ECO:0000256" key="7">
    <source>
        <dbReference type="ARBA" id="ARBA00023125"/>
    </source>
</evidence>